<evidence type="ECO:0000259" key="3">
    <source>
        <dbReference type="PROSITE" id="PS50930"/>
    </source>
</evidence>
<comment type="caution">
    <text evidence="4">The sequence shown here is derived from an EMBL/GenBank/DDBJ whole genome shotgun (WGS) entry which is preliminary data.</text>
</comment>
<dbReference type="InterPro" id="IPR046947">
    <property type="entry name" value="LytR-like"/>
</dbReference>
<feature type="domain" description="Response regulatory" evidence="2">
    <location>
        <begin position="2"/>
        <end position="114"/>
    </location>
</feature>
<feature type="domain" description="HTH LytTR-type" evidence="3">
    <location>
        <begin position="149"/>
        <end position="256"/>
    </location>
</feature>
<dbReference type="Gene3D" id="2.40.50.1020">
    <property type="entry name" value="LytTr DNA-binding domain"/>
    <property type="match status" value="1"/>
</dbReference>
<dbReference type="SMART" id="SM00448">
    <property type="entry name" value="REC"/>
    <property type="match status" value="1"/>
</dbReference>
<dbReference type="PROSITE" id="PS50110">
    <property type="entry name" value="RESPONSE_REGULATORY"/>
    <property type="match status" value="1"/>
</dbReference>
<dbReference type="Pfam" id="PF00072">
    <property type="entry name" value="Response_reg"/>
    <property type="match status" value="1"/>
</dbReference>
<dbReference type="Gene3D" id="3.40.50.2300">
    <property type="match status" value="1"/>
</dbReference>
<dbReference type="Proteomes" id="UP000664795">
    <property type="component" value="Unassembled WGS sequence"/>
</dbReference>
<reference evidence="4 5" key="1">
    <citation type="submission" date="2021-03" db="EMBL/GenBank/DDBJ databases">
        <title>Fibrella sp. HMF5036 genome sequencing and assembly.</title>
        <authorList>
            <person name="Kang H."/>
            <person name="Kim H."/>
            <person name="Bae S."/>
            <person name="Joh K."/>
        </authorList>
    </citation>
    <scope>NUCLEOTIDE SEQUENCE [LARGE SCALE GENOMIC DNA]</scope>
    <source>
        <strain evidence="4 5">HMF5036</strain>
    </source>
</reference>
<sequence length="256" mass="28934">MTTILIEDEAPAARRLAKLLTQLEPDIQILAQPDTITGAVGALRHNQPDLVFSDIRLADGLSFEAFRQVEVSCPIIFTTAYDEYAIRAFSVNSIDYLLKPIDPEKLAQSLVKFRQLRPTTLPESTTFQALMTRLMQQGEANRPVYRSRFLVSYRDQLTAVPIDDVAYFYSEQKITHLITAGGKLYPVAQTMDELETQLDPQRFFRANRQFMVSVGAIGTIFTHFNGKLKLDLRPATPHEVLVSREKATALKAWLNS</sequence>
<evidence type="ECO:0000313" key="5">
    <source>
        <dbReference type="Proteomes" id="UP000664795"/>
    </source>
</evidence>
<dbReference type="SMART" id="SM00850">
    <property type="entry name" value="LytTR"/>
    <property type="match status" value="1"/>
</dbReference>
<keyword evidence="5" id="KW-1185">Reference proteome</keyword>
<dbReference type="PROSITE" id="PS50930">
    <property type="entry name" value="HTH_LYTTR"/>
    <property type="match status" value="1"/>
</dbReference>
<dbReference type="RefSeq" id="WP_207335466.1">
    <property type="nucleotide sequence ID" value="NZ_JAFMYU010000007.1"/>
</dbReference>
<feature type="modified residue" description="4-aspartylphosphate" evidence="1">
    <location>
        <position position="54"/>
    </location>
</feature>
<dbReference type="PANTHER" id="PTHR37299:SF1">
    <property type="entry name" value="STAGE 0 SPORULATION PROTEIN A HOMOLOG"/>
    <property type="match status" value="1"/>
</dbReference>
<organism evidence="4 5">
    <name type="scientific">Fibrella aquatilis</name>
    <dbReference type="NCBI Taxonomy" id="2817059"/>
    <lineage>
        <taxon>Bacteria</taxon>
        <taxon>Pseudomonadati</taxon>
        <taxon>Bacteroidota</taxon>
        <taxon>Cytophagia</taxon>
        <taxon>Cytophagales</taxon>
        <taxon>Spirosomataceae</taxon>
        <taxon>Fibrella</taxon>
    </lineage>
</organism>
<dbReference type="InterPro" id="IPR011006">
    <property type="entry name" value="CheY-like_superfamily"/>
</dbReference>
<dbReference type="AlphaFoldDB" id="A0A939G362"/>
<name>A0A939G362_9BACT</name>
<dbReference type="SUPFAM" id="SSF52172">
    <property type="entry name" value="CheY-like"/>
    <property type="match status" value="1"/>
</dbReference>
<dbReference type="PANTHER" id="PTHR37299">
    <property type="entry name" value="TRANSCRIPTIONAL REGULATOR-RELATED"/>
    <property type="match status" value="1"/>
</dbReference>
<dbReference type="InterPro" id="IPR001789">
    <property type="entry name" value="Sig_transdc_resp-reg_receiver"/>
</dbReference>
<proteinExistence type="predicted"/>
<accession>A0A939G362</accession>
<evidence type="ECO:0000256" key="1">
    <source>
        <dbReference type="PROSITE-ProRule" id="PRU00169"/>
    </source>
</evidence>
<evidence type="ECO:0000259" key="2">
    <source>
        <dbReference type="PROSITE" id="PS50110"/>
    </source>
</evidence>
<keyword evidence="1" id="KW-0597">Phosphoprotein</keyword>
<evidence type="ECO:0000313" key="4">
    <source>
        <dbReference type="EMBL" id="MBO0931497.1"/>
    </source>
</evidence>
<dbReference type="GO" id="GO:0003677">
    <property type="term" value="F:DNA binding"/>
    <property type="evidence" value="ECO:0007669"/>
    <property type="project" value="InterPro"/>
</dbReference>
<gene>
    <name evidence="4" type="ORF">J2I48_10855</name>
</gene>
<dbReference type="FunFam" id="3.40.50.2300:FF:000361">
    <property type="entry name" value="Two-component system response regulator"/>
    <property type="match status" value="1"/>
</dbReference>
<protein>
    <submittedName>
        <fullName evidence="4">Response regulator transcription factor</fullName>
    </submittedName>
</protein>
<dbReference type="EMBL" id="JAFMYU010000007">
    <property type="protein sequence ID" value="MBO0931497.1"/>
    <property type="molecule type" value="Genomic_DNA"/>
</dbReference>
<dbReference type="GO" id="GO:0000156">
    <property type="term" value="F:phosphorelay response regulator activity"/>
    <property type="evidence" value="ECO:0007669"/>
    <property type="project" value="InterPro"/>
</dbReference>
<dbReference type="InterPro" id="IPR007492">
    <property type="entry name" value="LytTR_DNA-bd_dom"/>
</dbReference>
<dbReference type="Pfam" id="PF04397">
    <property type="entry name" value="LytTR"/>
    <property type="match status" value="1"/>
</dbReference>